<comment type="caution">
    <text evidence="1">The sequence shown here is derived from an EMBL/GenBank/DDBJ whole genome shotgun (WGS) entry which is preliminary data.</text>
</comment>
<gene>
    <name evidence="1" type="ORF">HPP92_013327</name>
</gene>
<evidence type="ECO:0000313" key="2">
    <source>
        <dbReference type="Proteomes" id="UP000639772"/>
    </source>
</evidence>
<dbReference type="EMBL" id="JADCNM010000006">
    <property type="protein sequence ID" value="KAG0478608.1"/>
    <property type="molecule type" value="Genomic_DNA"/>
</dbReference>
<reference evidence="1 2" key="1">
    <citation type="journal article" date="2020" name="Nat. Food">
        <title>A phased Vanilla planifolia genome enables genetic improvement of flavour and production.</title>
        <authorList>
            <person name="Hasing T."/>
            <person name="Tang H."/>
            <person name="Brym M."/>
            <person name="Khazi F."/>
            <person name="Huang T."/>
            <person name="Chambers A.H."/>
        </authorList>
    </citation>
    <scope>NUCLEOTIDE SEQUENCE [LARGE SCALE GENOMIC DNA]</scope>
    <source>
        <tissue evidence="1">Leaf</tissue>
    </source>
</reference>
<organism evidence="1 2">
    <name type="scientific">Vanilla planifolia</name>
    <name type="common">Vanilla</name>
    <dbReference type="NCBI Taxonomy" id="51239"/>
    <lineage>
        <taxon>Eukaryota</taxon>
        <taxon>Viridiplantae</taxon>
        <taxon>Streptophyta</taxon>
        <taxon>Embryophyta</taxon>
        <taxon>Tracheophyta</taxon>
        <taxon>Spermatophyta</taxon>
        <taxon>Magnoliopsida</taxon>
        <taxon>Liliopsida</taxon>
        <taxon>Asparagales</taxon>
        <taxon>Orchidaceae</taxon>
        <taxon>Vanilloideae</taxon>
        <taxon>Vanilleae</taxon>
        <taxon>Vanilla</taxon>
    </lineage>
</organism>
<sequence length="121" mass="12713">METRAAVFRPPQFGGDVVLEFKYASTASLELDLESYVVPTPLCASATVYAANLAETPCSLGEDYNFSKGSHGLSSLRVLMMNDATSSKEMPAAAGAVAAAAVADQMHGPKEERCLAIVLVL</sequence>
<dbReference type="AlphaFoldDB" id="A0A835R273"/>
<accession>A0A835R273</accession>
<proteinExistence type="predicted"/>
<dbReference type="Proteomes" id="UP000639772">
    <property type="component" value="Chromosome 6"/>
</dbReference>
<evidence type="ECO:0000313" key="1">
    <source>
        <dbReference type="EMBL" id="KAG0478608.1"/>
    </source>
</evidence>
<protein>
    <submittedName>
        <fullName evidence="1">Uncharacterized protein</fullName>
    </submittedName>
</protein>
<name>A0A835R273_VANPL</name>